<dbReference type="InterPro" id="IPR018247">
    <property type="entry name" value="EF_Hand_1_Ca_BS"/>
</dbReference>
<evidence type="ECO:0000313" key="2">
    <source>
        <dbReference type="EMBL" id="PWJ42742.1"/>
    </source>
</evidence>
<dbReference type="SUPFAM" id="SSF53187">
    <property type="entry name" value="Zn-dependent exopeptidases"/>
    <property type="match status" value="1"/>
</dbReference>
<dbReference type="Proteomes" id="UP000245535">
    <property type="component" value="Unassembled WGS sequence"/>
</dbReference>
<accession>A0A315ZBQ9</accession>
<feature type="domain" description="Peptidase M28" evidence="1">
    <location>
        <begin position="281"/>
        <end position="493"/>
    </location>
</feature>
<dbReference type="GO" id="GO:0006508">
    <property type="term" value="P:proteolysis"/>
    <property type="evidence" value="ECO:0007669"/>
    <property type="project" value="InterPro"/>
</dbReference>
<dbReference type="PANTHER" id="PTHR12147:SF26">
    <property type="entry name" value="PEPTIDASE M28 DOMAIN-CONTAINING PROTEIN"/>
    <property type="match status" value="1"/>
</dbReference>
<dbReference type="Gene3D" id="3.40.630.10">
    <property type="entry name" value="Zn peptidases"/>
    <property type="match status" value="2"/>
</dbReference>
<dbReference type="EMBL" id="QGDO01000002">
    <property type="protein sequence ID" value="PWJ42742.1"/>
    <property type="molecule type" value="Genomic_DNA"/>
</dbReference>
<gene>
    <name evidence="2" type="ORF">BC781_102287</name>
</gene>
<evidence type="ECO:0000259" key="1">
    <source>
        <dbReference type="Pfam" id="PF04389"/>
    </source>
</evidence>
<dbReference type="Pfam" id="PF04389">
    <property type="entry name" value="Peptidase_M28"/>
    <property type="match status" value="1"/>
</dbReference>
<reference evidence="2 3" key="1">
    <citation type="submission" date="2018-03" db="EMBL/GenBank/DDBJ databases">
        <title>Genomic Encyclopedia of Archaeal and Bacterial Type Strains, Phase II (KMG-II): from individual species to whole genera.</title>
        <authorList>
            <person name="Goeker M."/>
        </authorList>
    </citation>
    <scope>NUCLEOTIDE SEQUENCE [LARGE SCALE GENOMIC DNA]</scope>
    <source>
        <strain evidence="2 3">DSM 28229</strain>
    </source>
</reference>
<dbReference type="AlphaFoldDB" id="A0A315ZBQ9"/>
<sequence length="516" mass="58591">MKKYTSILFALAILAVSCKTNTKIVSQDKSSSFTQKSEKLLQKYQETITANDLKEHLYVIASDEMEGRDTGSEGQKKAASYIVDKLKKMNLEGPVKTGDPYQQEIPFIQRSTKSVTFSRGNKNATLYNDFYAWGHFNYKADSVELVYVGNGLPETLSQFDLKGKAIIFNSKLPKNFEGDKKWENPINRVKNASENGVVFSMVIRPTDKEFKKELKLYRSYLERPQLVYEQEVKSASNSGIYVTGPTLATMLFDGKLPQENGNSTKVLFEAIANQDKLESSNILGYLEGSDKKDELVVITSHYDHVGIINGKIHNGADDDGSGTVSLLEIAEAFTEASKDGFKPRRSILFMSVTGEERGLLGSKYYTDFDPIFSLDQTVTNINIDMVGRFDEKHKDANEYIYVIGSDMLSSELHTVQEDANERFGNGLVLDYTYNKKDSPERYYYRSDHYNFAKNNIPVIFYFSGVHEDYHQPTDTPDKIEYELMAKRAQMIFATAWKIVNRDTKVKVDKVDTEKSK</sequence>
<dbReference type="InterPro" id="IPR007484">
    <property type="entry name" value="Peptidase_M28"/>
</dbReference>
<evidence type="ECO:0000313" key="3">
    <source>
        <dbReference type="Proteomes" id="UP000245535"/>
    </source>
</evidence>
<dbReference type="RefSeq" id="WP_109616869.1">
    <property type="nucleotide sequence ID" value="NZ_QGDO01000002.1"/>
</dbReference>
<keyword evidence="3" id="KW-1185">Reference proteome</keyword>
<dbReference type="PANTHER" id="PTHR12147">
    <property type="entry name" value="METALLOPEPTIDASE M28 FAMILY MEMBER"/>
    <property type="match status" value="1"/>
</dbReference>
<comment type="caution">
    <text evidence="2">The sequence shown here is derived from an EMBL/GenBank/DDBJ whole genome shotgun (WGS) entry which is preliminary data.</text>
</comment>
<dbReference type="GO" id="GO:0008235">
    <property type="term" value="F:metalloexopeptidase activity"/>
    <property type="evidence" value="ECO:0007669"/>
    <property type="project" value="InterPro"/>
</dbReference>
<dbReference type="OrthoDB" id="1521787at2"/>
<dbReference type="CDD" id="cd03877">
    <property type="entry name" value="M28_like"/>
    <property type="match status" value="1"/>
</dbReference>
<organism evidence="2 3">
    <name type="scientific">Sediminitomix flava</name>
    <dbReference type="NCBI Taxonomy" id="379075"/>
    <lineage>
        <taxon>Bacteria</taxon>
        <taxon>Pseudomonadati</taxon>
        <taxon>Bacteroidota</taxon>
        <taxon>Cytophagia</taxon>
        <taxon>Cytophagales</taxon>
        <taxon>Flammeovirgaceae</taxon>
        <taxon>Sediminitomix</taxon>
    </lineage>
</organism>
<dbReference type="InterPro" id="IPR045175">
    <property type="entry name" value="M28_fam"/>
</dbReference>
<dbReference type="PROSITE" id="PS00018">
    <property type="entry name" value="EF_HAND_1"/>
    <property type="match status" value="1"/>
</dbReference>
<protein>
    <submittedName>
        <fullName evidence="2">Peptidase M28-like protein</fullName>
    </submittedName>
</protein>
<proteinExistence type="predicted"/>
<name>A0A315ZBQ9_SEDFL</name>
<dbReference type="PROSITE" id="PS51257">
    <property type="entry name" value="PROKAR_LIPOPROTEIN"/>
    <property type="match status" value="1"/>
</dbReference>